<keyword evidence="4" id="KW-1185">Reference proteome</keyword>
<dbReference type="EMBL" id="KQ414692">
    <property type="protein sequence ID" value="KOC63605.1"/>
    <property type="molecule type" value="Genomic_DNA"/>
</dbReference>
<dbReference type="PROSITE" id="PS50994">
    <property type="entry name" value="INTEGRASE"/>
    <property type="match status" value="1"/>
</dbReference>
<evidence type="ECO:0000313" key="2">
    <source>
        <dbReference type="EMBL" id="KOC58610.1"/>
    </source>
</evidence>
<dbReference type="EMBL" id="LHQN01015139">
    <property type="protein sequence ID" value="KOC58610.1"/>
    <property type="molecule type" value="Genomic_DNA"/>
</dbReference>
<evidence type="ECO:0000313" key="3">
    <source>
        <dbReference type="EMBL" id="KOC63605.1"/>
    </source>
</evidence>
<dbReference type="Pfam" id="PF18701">
    <property type="entry name" value="DUF5641"/>
    <property type="match status" value="1"/>
</dbReference>
<dbReference type="InterPro" id="IPR040676">
    <property type="entry name" value="DUF5641"/>
</dbReference>
<reference evidence="3 4" key="2">
    <citation type="submission" date="2015-07" db="EMBL/GenBank/DDBJ databases">
        <title>The genome of Habropoda laboriosa.</title>
        <authorList>
            <person name="Pan H."/>
            <person name="Kapheim K."/>
        </authorList>
    </citation>
    <scope>NUCLEOTIDE SEQUENCE [LARGE SCALE GENOMIC DNA]</scope>
    <source>
        <strain evidence="3">0110345459</strain>
    </source>
</reference>
<name>A0A0L7QJ67_9HYME</name>
<reference evidence="2" key="1">
    <citation type="submission" date="2015-07" db="EMBL/GenBank/DDBJ databases">
        <title>MeaNS - Measles Nucleotide Surveillance Program.</title>
        <authorList>
            <person name="Tran T."/>
            <person name="Druce J."/>
        </authorList>
    </citation>
    <scope>NUCLEOTIDE SEQUENCE</scope>
    <source>
        <strain evidence="2">0110345459</strain>
    </source>
</reference>
<gene>
    <name evidence="3" type="ORF">WH47_02486</name>
    <name evidence="2" type="ORF">WH47_05567</name>
</gene>
<dbReference type="PANTHER" id="PTHR47331">
    <property type="entry name" value="PHD-TYPE DOMAIN-CONTAINING PROTEIN"/>
    <property type="match status" value="1"/>
</dbReference>
<dbReference type="InterPro" id="IPR036397">
    <property type="entry name" value="RNaseH_sf"/>
</dbReference>
<accession>A0A0L7QJ67</accession>
<protein>
    <recommendedName>
        <fullName evidence="1">Integrase catalytic domain-containing protein</fullName>
    </recommendedName>
</protein>
<sequence>MTTDAFLQCLHRFIARRGRCRTIYSDNGRNFIGARSGLRELGLLLDSRAHHDRIIDTLAQERIAWHLIPPSAPHFGGLWERGVRSVKTHLKKVVGEQRLTYEELYTILTQVEACLNSRPLHPISTDPNDLNPLTPGHFLIGDALMALPQPDLTNVTETRLNRYQLVQKTIQHFWKRWQREYLHGLQQRHKWRTDSPDLIRIGAMVLLREDNLPPLQWRLGRIIDLHPGPDGVTRVVSVRTAHGTLKRPVKKICVLPDAEDANHSPT</sequence>
<dbReference type="STRING" id="597456.A0A0L7QJ67"/>
<dbReference type="AlphaFoldDB" id="A0A0L7QJ67"/>
<dbReference type="SUPFAM" id="SSF53098">
    <property type="entry name" value="Ribonuclease H-like"/>
    <property type="match status" value="1"/>
</dbReference>
<organism evidence="2 4">
    <name type="scientific">Habropoda laboriosa</name>
    <dbReference type="NCBI Taxonomy" id="597456"/>
    <lineage>
        <taxon>Eukaryota</taxon>
        <taxon>Metazoa</taxon>
        <taxon>Ecdysozoa</taxon>
        <taxon>Arthropoda</taxon>
        <taxon>Hexapoda</taxon>
        <taxon>Insecta</taxon>
        <taxon>Pterygota</taxon>
        <taxon>Neoptera</taxon>
        <taxon>Endopterygota</taxon>
        <taxon>Hymenoptera</taxon>
        <taxon>Apocrita</taxon>
        <taxon>Aculeata</taxon>
        <taxon>Apoidea</taxon>
        <taxon>Anthophila</taxon>
        <taxon>Apidae</taxon>
        <taxon>Habropoda</taxon>
    </lineage>
</organism>
<dbReference type="InterPro" id="IPR012337">
    <property type="entry name" value="RNaseH-like_sf"/>
</dbReference>
<dbReference type="Gene3D" id="3.30.420.10">
    <property type="entry name" value="Ribonuclease H-like superfamily/Ribonuclease H"/>
    <property type="match status" value="1"/>
</dbReference>
<dbReference type="InterPro" id="IPR001584">
    <property type="entry name" value="Integrase_cat-core"/>
</dbReference>
<dbReference type="GO" id="GO:0003676">
    <property type="term" value="F:nucleic acid binding"/>
    <property type="evidence" value="ECO:0007669"/>
    <property type="project" value="InterPro"/>
</dbReference>
<feature type="domain" description="Integrase catalytic" evidence="1">
    <location>
        <begin position="1"/>
        <end position="143"/>
    </location>
</feature>
<proteinExistence type="predicted"/>
<dbReference type="OrthoDB" id="6615390at2759"/>
<dbReference type="GO" id="GO:0015074">
    <property type="term" value="P:DNA integration"/>
    <property type="evidence" value="ECO:0007669"/>
    <property type="project" value="InterPro"/>
</dbReference>
<dbReference type="Proteomes" id="UP000053825">
    <property type="component" value="Unassembled WGS sequence"/>
</dbReference>
<evidence type="ECO:0000313" key="4">
    <source>
        <dbReference type="Proteomes" id="UP000053825"/>
    </source>
</evidence>
<evidence type="ECO:0000259" key="1">
    <source>
        <dbReference type="PROSITE" id="PS50994"/>
    </source>
</evidence>